<evidence type="ECO:0000313" key="2">
    <source>
        <dbReference type="EnsemblMetazoa" id="GAUT027871-PA"/>
    </source>
</evidence>
<dbReference type="AlphaFoldDB" id="A0A1A9V6X7"/>
<keyword evidence="1" id="KW-0472">Membrane</keyword>
<name>A0A1A9V6X7_GLOAU</name>
<protein>
    <submittedName>
        <fullName evidence="2">Uncharacterized protein</fullName>
    </submittedName>
</protein>
<dbReference type="VEuPathDB" id="VectorBase:GAUT027871"/>
<organism evidence="2 3">
    <name type="scientific">Glossina austeni</name>
    <name type="common">Savannah tsetse fly</name>
    <dbReference type="NCBI Taxonomy" id="7395"/>
    <lineage>
        <taxon>Eukaryota</taxon>
        <taxon>Metazoa</taxon>
        <taxon>Ecdysozoa</taxon>
        <taxon>Arthropoda</taxon>
        <taxon>Hexapoda</taxon>
        <taxon>Insecta</taxon>
        <taxon>Pterygota</taxon>
        <taxon>Neoptera</taxon>
        <taxon>Endopterygota</taxon>
        <taxon>Diptera</taxon>
        <taxon>Brachycera</taxon>
        <taxon>Muscomorpha</taxon>
        <taxon>Hippoboscoidea</taxon>
        <taxon>Glossinidae</taxon>
        <taxon>Glossina</taxon>
    </lineage>
</organism>
<dbReference type="Proteomes" id="UP000078200">
    <property type="component" value="Unassembled WGS sequence"/>
</dbReference>
<proteinExistence type="predicted"/>
<evidence type="ECO:0000256" key="1">
    <source>
        <dbReference type="SAM" id="Phobius"/>
    </source>
</evidence>
<keyword evidence="1" id="KW-1133">Transmembrane helix</keyword>
<keyword evidence="3" id="KW-1185">Reference proteome</keyword>
<reference evidence="2" key="1">
    <citation type="submission" date="2020-05" db="UniProtKB">
        <authorList>
            <consortium name="EnsemblMetazoa"/>
        </authorList>
    </citation>
    <scope>IDENTIFICATION</scope>
    <source>
        <strain evidence="2">TTRI</strain>
    </source>
</reference>
<dbReference type="EnsemblMetazoa" id="GAUT027871-RA">
    <property type="protein sequence ID" value="GAUT027871-PA"/>
    <property type="gene ID" value="GAUT027871"/>
</dbReference>
<keyword evidence="1" id="KW-0812">Transmembrane</keyword>
<feature type="transmembrane region" description="Helical" evidence="1">
    <location>
        <begin position="136"/>
        <end position="154"/>
    </location>
</feature>
<sequence>MHCLISYRLKTERTYALPLQQQGGEERKFAAVPSTRNNSSSITNHFSSPNSITSGFSAPVYSRASHHKKLFVAKQYHKRSFSTSLQPFLVLEESIRLSGSTNWCGYGKATRLWNGMECNEPTALALKTEELFFKPIHMVAAVVVVVVGIGSSGYNNLGYKLHVFVRVVNRQHFVAFQEKEN</sequence>
<evidence type="ECO:0000313" key="3">
    <source>
        <dbReference type="Proteomes" id="UP000078200"/>
    </source>
</evidence>
<accession>A0A1A9V6X7</accession>